<proteinExistence type="predicted"/>
<dbReference type="EMBL" id="CM042014">
    <property type="protein sequence ID" value="KAI3721025.1"/>
    <property type="molecule type" value="Genomic_DNA"/>
</dbReference>
<evidence type="ECO:0000313" key="2">
    <source>
        <dbReference type="Proteomes" id="UP001055811"/>
    </source>
</evidence>
<keyword evidence="2" id="KW-1185">Reference proteome</keyword>
<organism evidence="1 2">
    <name type="scientific">Cichorium intybus</name>
    <name type="common">Chicory</name>
    <dbReference type="NCBI Taxonomy" id="13427"/>
    <lineage>
        <taxon>Eukaryota</taxon>
        <taxon>Viridiplantae</taxon>
        <taxon>Streptophyta</taxon>
        <taxon>Embryophyta</taxon>
        <taxon>Tracheophyta</taxon>
        <taxon>Spermatophyta</taxon>
        <taxon>Magnoliopsida</taxon>
        <taxon>eudicotyledons</taxon>
        <taxon>Gunneridae</taxon>
        <taxon>Pentapetalae</taxon>
        <taxon>asterids</taxon>
        <taxon>campanulids</taxon>
        <taxon>Asterales</taxon>
        <taxon>Asteraceae</taxon>
        <taxon>Cichorioideae</taxon>
        <taxon>Cichorieae</taxon>
        <taxon>Cichoriinae</taxon>
        <taxon>Cichorium</taxon>
    </lineage>
</organism>
<gene>
    <name evidence="1" type="ORF">L2E82_32027</name>
</gene>
<reference evidence="1 2" key="2">
    <citation type="journal article" date="2022" name="Mol. Ecol. Resour.">
        <title>The genomes of chicory, endive, great burdock and yacon provide insights into Asteraceae paleo-polyploidization history and plant inulin production.</title>
        <authorList>
            <person name="Fan W."/>
            <person name="Wang S."/>
            <person name="Wang H."/>
            <person name="Wang A."/>
            <person name="Jiang F."/>
            <person name="Liu H."/>
            <person name="Zhao H."/>
            <person name="Xu D."/>
            <person name="Zhang Y."/>
        </authorList>
    </citation>
    <scope>NUCLEOTIDE SEQUENCE [LARGE SCALE GENOMIC DNA]</scope>
    <source>
        <strain evidence="2">cv. Punajuju</strain>
        <tissue evidence="1">Leaves</tissue>
    </source>
</reference>
<protein>
    <submittedName>
        <fullName evidence="1">Uncharacterized protein</fullName>
    </submittedName>
</protein>
<accession>A0ACB9BFP2</accession>
<name>A0ACB9BFP2_CICIN</name>
<comment type="caution">
    <text evidence="1">The sequence shown here is derived from an EMBL/GenBank/DDBJ whole genome shotgun (WGS) entry which is preliminary data.</text>
</comment>
<reference evidence="2" key="1">
    <citation type="journal article" date="2022" name="Mol. Ecol. Resour.">
        <title>The genomes of chicory, endive, great burdock and yacon provide insights into Asteraceae palaeo-polyploidization history and plant inulin production.</title>
        <authorList>
            <person name="Fan W."/>
            <person name="Wang S."/>
            <person name="Wang H."/>
            <person name="Wang A."/>
            <person name="Jiang F."/>
            <person name="Liu H."/>
            <person name="Zhao H."/>
            <person name="Xu D."/>
            <person name="Zhang Y."/>
        </authorList>
    </citation>
    <scope>NUCLEOTIDE SEQUENCE [LARGE SCALE GENOMIC DNA]</scope>
    <source>
        <strain evidence="2">cv. Punajuju</strain>
    </source>
</reference>
<evidence type="ECO:0000313" key="1">
    <source>
        <dbReference type="EMBL" id="KAI3721025.1"/>
    </source>
</evidence>
<dbReference type="Proteomes" id="UP001055811">
    <property type="component" value="Linkage Group LG06"/>
</dbReference>
<sequence>MVLADYTEFTQFSLKRGEKDSSSRCEEDTHYVSFQWEFCPSDFTPYGRYTHTKDEEFNATFLCDDCIKKDEASALNGSKQPLGFDGITDVKVERRLKVLSFVGVGTTMPISFLTDVLFPYARDNVRKHLEETYNTHDTQDDIKLLRSHVQGDLQNGVANAVPVSSDEVGKQEGHIWRTGFEKNELKGVVFMMFLALFKNGILLEQEGNKKLCRNFRITWSS</sequence>